<dbReference type="Pfam" id="PF02706">
    <property type="entry name" value="Wzz"/>
    <property type="match status" value="1"/>
</dbReference>
<evidence type="ECO:0000256" key="4">
    <source>
        <dbReference type="ARBA" id="ARBA00022692"/>
    </source>
</evidence>
<keyword evidence="6 8" id="KW-0472">Membrane</keyword>
<evidence type="ECO:0000256" key="8">
    <source>
        <dbReference type="SAM" id="Phobius"/>
    </source>
</evidence>
<reference evidence="11" key="1">
    <citation type="journal article" date="2019" name="Int. J. Syst. Evol. Microbiol.">
        <title>The Global Catalogue of Microorganisms (GCM) 10K type strain sequencing project: providing services to taxonomists for standard genome sequencing and annotation.</title>
        <authorList>
            <consortium name="The Broad Institute Genomics Platform"/>
            <consortium name="The Broad Institute Genome Sequencing Center for Infectious Disease"/>
            <person name="Wu L."/>
            <person name="Ma J."/>
        </authorList>
    </citation>
    <scope>NUCLEOTIDE SEQUENCE [LARGE SCALE GENOMIC DNA]</scope>
    <source>
        <strain evidence="11">JCM 3367</strain>
    </source>
</reference>
<keyword evidence="3" id="KW-1003">Cell membrane</keyword>
<evidence type="ECO:0000256" key="2">
    <source>
        <dbReference type="ARBA" id="ARBA00006683"/>
    </source>
</evidence>
<evidence type="ECO:0000313" key="11">
    <source>
        <dbReference type="Proteomes" id="UP001499978"/>
    </source>
</evidence>
<comment type="caution">
    <text evidence="10">The sequence shown here is derived from an EMBL/GenBank/DDBJ whole genome shotgun (WGS) entry which is preliminary data.</text>
</comment>
<evidence type="ECO:0000259" key="9">
    <source>
        <dbReference type="Pfam" id="PF02706"/>
    </source>
</evidence>
<gene>
    <name evidence="10" type="ORF">GCM10010201_23730</name>
</gene>
<dbReference type="Gene3D" id="3.40.50.300">
    <property type="entry name" value="P-loop containing nucleotide triphosphate hydrolases"/>
    <property type="match status" value="1"/>
</dbReference>
<keyword evidence="11" id="KW-1185">Reference proteome</keyword>
<feature type="transmembrane region" description="Helical" evidence="8">
    <location>
        <begin position="234"/>
        <end position="255"/>
    </location>
</feature>
<keyword evidence="4 8" id="KW-0812">Transmembrane</keyword>
<comment type="subcellular location">
    <subcellularLocation>
        <location evidence="1">Cell membrane</location>
        <topology evidence="1">Multi-pass membrane protein</topology>
    </subcellularLocation>
</comment>
<dbReference type="SUPFAM" id="SSF52540">
    <property type="entry name" value="P-loop containing nucleoside triphosphate hydrolases"/>
    <property type="match status" value="1"/>
</dbReference>
<feature type="domain" description="Polysaccharide chain length determinant N-terminal" evidence="9">
    <location>
        <begin position="12"/>
        <end position="91"/>
    </location>
</feature>
<evidence type="ECO:0000313" key="10">
    <source>
        <dbReference type="EMBL" id="GAA2524457.1"/>
    </source>
</evidence>
<dbReference type="EMBL" id="BAAARY010000010">
    <property type="protein sequence ID" value="GAA2524457.1"/>
    <property type="molecule type" value="Genomic_DNA"/>
</dbReference>
<dbReference type="RefSeq" id="WP_344172258.1">
    <property type="nucleotide sequence ID" value="NZ_BAAARY010000010.1"/>
</dbReference>
<dbReference type="PANTHER" id="PTHR32309">
    <property type="entry name" value="TYROSINE-PROTEIN KINASE"/>
    <property type="match status" value="1"/>
</dbReference>
<evidence type="ECO:0000256" key="5">
    <source>
        <dbReference type="ARBA" id="ARBA00022989"/>
    </source>
</evidence>
<proteinExistence type="inferred from homology"/>
<comment type="similarity">
    <text evidence="2">Belongs to the CpsC/CapA family.</text>
</comment>
<dbReference type="InterPro" id="IPR027417">
    <property type="entry name" value="P-loop_NTPase"/>
</dbReference>
<feature type="region of interest" description="Disordered" evidence="7">
    <location>
        <begin position="485"/>
        <end position="506"/>
    </location>
</feature>
<accession>A0ABP6AVG9</accession>
<sequence>MSATPATTVPDYLGVLRRQWWLLALLTAAGIAGAQAVAMAVEPSYQATTAVLVQPAGQDTNVAGGRTQNAVNLDTEAQIVRSDAVLTAAAQAAGTGVADLARGVTVEVPANTAILRITASGATDRGAQLRARALADAYLTNRSQVAQELRASRTEVLAARIKQLDVVLTSVNRRLAALRATSPQRPQLDSQRQSLISQLNRLSERHNQLTTGNERVGWVIAGPLRPAAPTSPDLALYLASGALLGLVGGLVAATARERASDTLRRVEDLARADIPVLASPGAGRQGAAVGYDRVRNEVMAAVGGRPQVIAVIGAAAGGASTVVAANLAVALSQAGEPALLVSAAGPDADRATCAGFDLPTAPGLVELAGDPVGAAPRATAAGPLLITGGATDVRPGVAEIRAALTELRRRDGHLIVDAGAAVTDAHAQAVAALADAAIIVTPLRHTRRRQLADARLQLARVGVPTLGVVVTPAAAARGAVTVPATRPAVPKPTREPQLVGAAPEGR</sequence>
<dbReference type="PANTHER" id="PTHR32309:SF31">
    <property type="entry name" value="CAPSULAR EXOPOLYSACCHARIDE FAMILY"/>
    <property type="match status" value="1"/>
</dbReference>
<dbReference type="InterPro" id="IPR003856">
    <property type="entry name" value="LPS_length_determ_N"/>
</dbReference>
<dbReference type="Proteomes" id="UP001499978">
    <property type="component" value="Unassembled WGS sequence"/>
</dbReference>
<dbReference type="InterPro" id="IPR050445">
    <property type="entry name" value="Bact_polysacc_biosynth/exp"/>
</dbReference>
<evidence type="ECO:0000256" key="3">
    <source>
        <dbReference type="ARBA" id="ARBA00022475"/>
    </source>
</evidence>
<keyword evidence="5 8" id="KW-1133">Transmembrane helix</keyword>
<evidence type="ECO:0000256" key="6">
    <source>
        <dbReference type="ARBA" id="ARBA00023136"/>
    </source>
</evidence>
<evidence type="ECO:0000256" key="1">
    <source>
        <dbReference type="ARBA" id="ARBA00004651"/>
    </source>
</evidence>
<organism evidence="10 11">
    <name type="scientific">Pilimelia columellifera subsp. columellifera</name>
    <dbReference type="NCBI Taxonomy" id="706583"/>
    <lineage>
        <taxon>Bacteria</taxon>
        <taxon>Bacillati</taxon>
        <taxon>Actinomycetota</taxon>
        <taxon>Actinomycetes</taxon>
        <taxon>Micromonosporales</taxon>
        <taxon>Micromonosporaceae</taxon>
        <taxon>Pilimelia</taxon>
    </lineage>
</organism>
<name>A0ABP6AVG9_9ACTN</name>
<protein>
    <recommendedName>
        <fullName evidence="9">Polysaccharide chain length determinant N-terminal domain-containing protein</fullName>
    </recommendedName>
</protein>
<evidence type="ECO:0000256" key="7">
    <source>
        <dbReference type="SAM" id="MobiDB-lite"/>
    </source>
</evidence>